<dbReference type="Pfam" id="PF04417">
    <property type="entry name" value="DUF501"/>
    <property type="match status" value="1"/>
</dbReference>
<feature type="domain" description="Ppx/GppA phosphatase N-terminal" evidence="1">
    <location>
        <begin position="220"/>
        <end position="500"/>
    </location>
</feature>
<accession>A0A839R1U5</accession>
<gene>
    <name evidence="2" type="ORF">FHX50_000854</name>
</gene>
<dbReference type="Proteomes" id="UP000568050">
    <property type="component" value="Unassembled WGS sequence"/>
</dbReference>
<dbReference type="GO" id="GO:0004309">
    <property type="term" value="F:exopolyphosphatase activity"/>
    <property type="evidence" value="ECO:0007669"/>
    <property type="project" value="UniProtKB-EC"/>
</dbReference>
<evidence type="ECO:0000313" key="3">
    <source>
        <dbReference type="Proteomes" id="UP000568050"/>
    </source>
</evidence>
<keyword evidence="2" id="KW-0378">Hydrolase</keyword>
<dbReference type="GO" id="GO:0008894">
    <property type="term" value="F:guanosine-5'-triphosphate,3'-diphosphate diphosphatase activity"/>
    <property type="evidence" value="ECO:0007669"/>
    <property type="project" value="UniProtKB-EC"/>
</dbReference>
<dbReference type="PANTHER" id="PTHR30005">
    <property type="entry name" value="EXOPOLYPHOSPHATASE"/>
    <property type="match status" value="1"/>
</dbReference>
<proteinExistence type="predicted"/>
<evidence type="ECO:0000259" key="1">
    <source>
        <dbReference type="Pfam" id="PF02541"/>
    </source>
</evidence>
<name>A0A839R1U5_9MICO</name>
<dbReference type="InterPro" id="IPR007511">
    <property type="entry name" value="DUF501"/>
</dbReference>
<sequence length="527" mass="56547">MTLDPMPFESPATALDMEIMSRQLGRTMRGVVSIARRCACGAPAVVRTLPRLPSGAPFPTSFYLTLPSLVEEISRVEATGTLAEWTEELAGDPEAQRKHRRAHEHFLERRDELGDVEEIRGISCGGMPERVKCLHALAGHALAEGPGLNPYGDRVLEQIAESASIERCRCEDTPASVTAEWEADGTRPTDRVAAIDCGTNSIRLLIADAADDPDRPGGAALTDIDRTMTIVRLGYGVDRTGVLDPEAIDRTLEALRSYKQRIDAAGVAPAAVRFVATSATRDASNRDDFVRGVRSILGIDPEVIDGAEEATLSFQGAVTSLPSAPEAPSLVVDIGGGSTELIIGAEEPEAEVSLNIGSVRIMERHLQDDPPSEDAIRAAERDIDEMLDTATEIDLSRVRSLVGVAGTVTTMTAHALGLDQYEPDAIHGAETDVERFAELCEEMARTPRAEREQMAYIHPGRVDVIGAGALVWARILRRVAAEGHVSVAVTSEHDILDGIALSALRRLRVAEAEPAPRTSAPTGAQTD</sequence>
<dbReference type="EMBL" id="JACHWP010000001">
    <property type="protein sequence ID" value="MBB3022606.1"/>
    <property type="molecule type" value="Genomic_DNA"/>
</dbReference>
<dbReference type="EC" id="3.6.1.40" evidence="2"/>
<comment type="caution">
    <text evidence="2">The sequence shown here is derived from an EMBL/GenBank/DDBJ whole genome shotgun (WGS) entry which is preliminary data.</text>
</comment>
<evidence type="ECO:0000313" key="2">
    <source>
        <dbReference type="EMBL" id="MBB3022606.1"/>
    </source>
</evidence>
<dbReference type="InterPro" id="IPR043129">
    <property type="entry name" value="ATPase_NBD"/>
</dbReference>
<dbReference type="InterPro" id="IPR003695">
    <property type="entry name" value="Ppx_GppA_N"/>
</dbReference>
<protein>
    <submittedName>
        <fullName evidence="2">Exopolyphosphatase/guanosine-5'-triphosphate, 3'-diphosphate pyrophosphatase</fullName>
        <ecNumber evidence="2">3.6.1.11</ecNumber>
        <ecNumber evidence="2">3.6.1.40</ecNumber>
    </submittedName>
</protein>
<dbReference type="InterPro" id="IPR050273">
    <property type="entry name" value="GppA/Ppx_hydrolase"/>
</dbReference>
<dbReference type="Pfam" id="PF02541">
    <property type="entry name" value="Ppx-GppA"/>
    <property type="match status" value="1"/>
</dbReference>
<organism evidence="2 3">
    <name type="scientific">Helcobacillus massiliensis</name>
    <dbReference type="NCBI Taxonomy" id="521392"/>
    <lineage>
        <taxon>Bacteria</taxon>
        <taxon>Bacillati</taxon>
        <taxon>Actinomycetota</taxon>
        <taxon>Actinomycetes</taxon>
        <taxon>Micrococcales</taxon>
        <taxon>Dermabacteraceae</taxon>
        <taxon>Helcobacillus</taxon>
    </lineage>
</organism>
<dbReference type="Gene3D" id="3.30.420.40">
    <property type="match status" value="1"/>
</dbReference>
<dbReference type="EC" id="3.6.1.11" evidence="2"/>
<dbReference type="Gene3D" id="3.30.420.150">
    <property type="entry name" value="Exopolyphosphatase. Domain 2"/>
    <property type="match status" value="1"/>
</dbReference>
<dbReference type="AlphaFoldDB" id="A0A839R1U5"/>
<reference evidence="2 3" key="1">
    <citation type="submission" date="2020-08" db="EMBL/GenBank/DDBJ databases">
        <title>Sequencing the genomes of 1000 actinobacteria strains.</title>
        <authorList>
            <person name="Klenk H.-P."/>
        </authorList>
    </citation>
    <scope>NUCLEOTIDE SEQUENCE [LARGE SCALE GENOMIC DNA]</scope>
    <source>
        <strain evidence="2 3">DSM 23040</strain>
    </source>
</reference>
<dbReference type="SUPFAM" id="SSF53067">
    <property type="entry name" value="Actin-like ATPase domain"/>
    <property type="match status" value="2"/>
</dbReference>
<dbReference type="RefSeq" id="WP_183374795.1">
    <property type="nucleotide sequence ID" value="NZ_CBCSFZ010000019.1"/>
</dbReference>
<keyword evidence="3" id="KW-1185">Reference proteome</keyword>
<dbReference type="CDD" id="cd24119">
    <property type="entry name" value="ASKHA_NBD_MtPPX2-like"/>
    <property type="match status" value="1"/>
</dbReference>
<dbReference type="PANTHER" id="PTHR30005:SF13">
    <property type="entry name" value="EXOPOLYPHOSPHATASE 2"/>
    <property type="match status" value="1"/>
</dbReference>